<proteinExistence type="inferred from homology"/>
<comment type="catalytic activity">
    <reaction evidence="7">
        <text>XTP + H2O = XMP + diphosphate + H(+)</text>
        <dbReference type="Rhea" id="RHEA:28610"/>
        <dbReference type="ChEBI" id="CHEBI:15377"/>
        <dbReference type="ChEBI" id="CHEBI:15378"/>
        <dbReference type="ChEBI" id="CHEBI:33019"/>
        <dbReference type="ChEBI" id="CHEBI:57464"/>
        <dbReference type="ChEBI" id="CHEBI:61314"/>
        <dbReference type="EC" id="3.6.1.66"/>
    </reaction>
</comment>
<protein>
    <recommendedName>
        <fullName evidence="7">dITP/XTP pyrophosphatase</fullName>
        <ecNumber evidence="7">3.6.1.66</ecNumber>
    </recommendedName>
    <alternativeName>
        <fullName evidence="7">Non-canonical purine NTP pyrophosphatase</fullName>
    </alternativeName>
    <alternativeName>
        <fullName evidence="7">Non-standard purine NTP pyrophosphatase</fullName>
    </alternativeName>
    <alternativeName>
        <fullName evidence="7">Nucleoside-triphosphate diphosphatase</fullName>
    </alternativeName>
    <alternativeName>
        <fullName evidence="7">Nucleoside-triphosphate pyrophosphatase</fullName>
        <shortName evidence="7">NTPase</shortName>
    </alternativeName>
</protein>
<dbReference type="RefSeq" id="WP_154670279.1">
    <property type="nucleotide sequence ID" value="NZ_JAJCIQ010000006.1"/>
</dbReference>
<dbReference type="PANTHER" id="PTHR11067:SF9">
    <property type="entry name" value="INOSINE TRIPHOSPHATE PYROPHOSPHATASE"/>
    <property type="match status" value="1"/>
</dbReference>
<comment type="cofactor">
    <cofactor evidence="7">
        <name>Mg(2+)</name>
        <dbReference type="ChEBI" id="CHEBI:18420"/>
    </cofactor>
    <text evidence="7">Binds 1 Mg(2+) ion per subunit.</text>
</comment>
<evidence type="ECO:0000256" key="1">
    <source>
        <dbReference type="ARBA" id="ARBA00008023"/>
    </source>
</evidence>
<dbReference type="CDD" id="cd00515">
    <property type="entry name" value="HAM1"/>
    <property type="match status" value="1"/>
</dbReference>
<dbReference type="SUPFAM" id="SSF52972">
    <property type="entry name" value="ITPase-like"/>
    <property type="match status" value="1"/>
</dbReference>
<gene>
    <name evidence="9" type="primary">rdgB</name>
    <name evidence="9" type="ORF">LIZ65_09945</name>
</gene>
<evidence type="ECO:0000256" key="4">
    <source>
        <dbReference type="ARBA" id="ARBA00022801"/>
    </source>
</evidence>
<keyword evidence="10" id="KW-1185">Reference proteome</keyword>
<evidence type="ECO:0000256" key="6">
    <source>
        <dbReference type="ARBA" id="ARBA00023080"/>
    </source>
</evidence>
<keyword evidence="6 7" id="KW-0546">Nucleotide metabolism</keyword>
<keyword evidence="2 7" id="KW-0479">Metal-binding</keyword>
<comment type="caution">
    <text evidence="7">Lacks conserved residue(s) required for the propagation of feature annotation.</text>
</comment>
<name>A0ABS8DGS7_9FIRM</name>
<evidence type="ECO:0000256" key="5">
    <source>
        <dbReference type="ARBA" id="ARBA00022842"/>
    </source>
</evidence>
<keyword evidence="5 7" id="KW-0460">Magnesium</keyword>
<dbReference type="InterPro" id="IPR020922">
    <property type="entry name" value="dITP/XTP_pyrophosphatase"/>
</dbReference>
<dbReference type="Proteomes" id="UP001299546">
    <property type="component" value="Unassembled WGS sequence"/>
</dbReference>
<accession>A0ABS8DGS7</accession>
<dbReference type="InterPro" id="IPR029001">
    <property type="entry name" value="ITPase-like_fam"/>
</dbReference>
<feature type="active site" description="Proton acceptor" evidence="7">
    <location>
        <position position="76"/>
    </location>
</feature>
<comment type="catalytic activity">
    <reaction evidence="7">
        <text>ITP + H2O = IMP + diphosphate + H(+)</text>
        <dbReference type="Rhea" id="RHEA:29399"/>
        <dbReference type="ChEBI" id="CHEBI:15377"/>
        <dbReference type="ChEBI" id="CHEBI:15378"/>
        <dbReference type="ChEBI" id="CHEBI:33019"/>
        <dbReference type="ChEBI" id="CHEBI:58053"/>
        <dbReference type="ChEBI" id="CHEBI:61402"/>
        <dbReference type="EC" id="3.6.1.66"/>
    </reaction>
</comment>
<comment type="catalytic activity">
    <reaction evidence="7">
        <text>dITP + H2O = dIMP + diphosphate + H(+)</text>
        <dbReference type="Rhea" id="RHEA:28342"/>
        <dbReference type="ChEBI" id="CHEBI:15377"/>
        <dbReference type="ChEBI" id="CHEBI:15378"/>
        <dbReference type="ChEBI" id="CHEBI:33019"/>
        <dbReference type="ChEBI" id="CHEBI:61194"/>
        <dbReference type="ChEBI" id="CHEBI:61382"/>
        <dbReference type="EC" id="3.6.1.66"/>
    </reaction>
</comment>
<evidence type="ECO:0000313" key="10">
    <source>
        <dbReference type="Proteomes" id="UP001299546"/>
    </source>
</evidence>
<feature type="binding site" evidence="7">
    <location>
        <position position="77"/>
    </location>
    <ligand>
        <name>substrate</name>
    </ligand>
</feature>
<dbReference type="PANTHER" id="PTHR11067">
    <property type="entry name" value="INOSINE TRIPHOSPHATE PYROPHOSPHATASE/HAM1 PROTEIN"/>
    <property type="match status" value="1"/>
</dbReference>
<feature type="binding site" evidence="7">
    <location>
        <begin position="187"/>
        <end position="188"/>
    </location>
    <ligand>
        <name>substrate</name>
    </ligand>
</feature>
<feature type="binding site" evidence="7">
    <location>
        <begin position="159"/>
        <end position="162"/>
    </location>
    <ligand>
        <name>substrate</name>
    </ligand>
</feature>
<evidence type="ECO:0000256" key="2">
    <source>
        <dbReference type="ARBA" id="ARBA00022723"/>
    </source>
</evidence>
<keyword evidence="4 7" id="KW-0378">Hydrolase</keyword>
<evidence type="ECO:0000313" key="9">
    <source>
        <dbReference type="EMBL" id="MCB7387612.1"/>
    </source>
</evidence>
<dbReference type="HAMAP" id="MF_01405">
    <property type="entry name" value="Non_canon_purine_NTPase"/>
    <property type="match status" value="1"/>
</dbReference>
<keyword evidence="3 7" id="KW-0547">Nucleotide-binding</keyword>
<evidence type="ECO:0000256" key="3">
    <source>
        <dbReference type="ARBA" id="ARBA00022741"/>
    </source>
</evidence>
<comment type="similarity">
    <text evidence="1 7 8">Belongs to the HAM1 NTPase family.</text>
</comment>
<dbReference type="EMBL" id="JAJCIS010000005">
    <property type="protein sequence ID" value="MCB7387612.1"/>
    <property type="molecule type" value="Genomic_DNA"/>
</dbReference>
<evidence type="ECO:0000256" key="7">
    <source>
        <dbReference type="HAMAP-Rule" id="MF_01405"/>
    </source>
</evidence>
<feature type="binding site" evidence="7">
    <location>
        <position position="76"/>
    </location>
    <ligand>
        <name>Mg(2+)</name>
        <dbReference type="ChEBI" id="CHEBI:18420"/>
    </ligand>
</feature>
<sequence length="203" mass="22388">MGMKIIFATGNEHKMVEIRMILADLGMEILSLKDAGIEADIVEDGSTFEENALIKASYIGEMPEVKAMDAIVLADDSGLEIDYLNKEPGIYSARYAGTDTSYDIKNSLLLSRMKGVPDEDRSARFVCAIAAVFPDGTKEVVRGTMEGRVAYEAAGPNGFGYDPIFWLPEYGCTSAELSPEKKNELSHRGQGLRMMREIMEKKL</sequence>
<organism evidence="9 10">
    <name type="scientific">Bariatricus massiliensis</name>
    <dbReference type="NCBI Taxonomy" id="1745713"/>
    <lineage>
        <taxon>Bacteria</taxon>
        <taxon>Bacillati</taxon>
        <taxon>Bacillota</taxon>
        <taxon>Clostridia</taxon>
        <taxon>Lachnospirales</taxon>
        <taxon>Lachnospiraceae</taxon>
        <taxon>Bariatricus</taxon>
    </lineage>
</organism>
<dbReference type="Pfam" id="PF01725">
    <property type="entry name" value="Ham1p_like"/>
    <property type="match status" value="1"/>
</dbReference>
<dbReference type="InterPro" id="IPR002637">
    <property type="entry name" value="RdgB/HAM1"/>
</dbReference>
<evidence type="ECO:0000256" key="8">
    <source>
        <dbReference type="RuleBase" id="RU003781"/>
    </source>
</evidence>
<feature type="binding site" evidence="7">
    <location>
        <position position="182"/>
    </location>
    <ligand>
        <name>substrate</name>
    </ligand>
</feature>
<dbReference type="Gene3D" id="3.90.950.10">
    <property type="match status" value="1"/>
</dbReference>
<comment type="caution">
    <text evidence="9">The sequence shown here is derived from an EMBL/GenBank/DDBJ whole genome shotgun (WGS) entry which is preliminary data.</text>
</comment>
<feature type="binding site" evidence="7">
    <location>
        <begin position="9"/>
        <end position="14"/>
    </location>
    <ligand>
        <name>substrate</name>
    </ligand>
</feature>
<dbReference type="NCBIfam" id="TIGR00042">
    <property type="entry name" value="RdgB/HAM1 family non-canonical purine NTP pyrophosphatase"/>
    <property type="match status" value="1"/>
</dbReference>
<dbReference type="EC" id="3.6.1.66" evidence="7"/>
<reference evidence="9 10" key="1">
    <citation type="submission" date="2021-10" db="EMBL/GenBank/DDBJ databases">
        <title>Collection of gut derived symbiotic bacterial strains cultured from healthy donors.</title>
        <authorList>
            <person name="Lin H."/>
            <person name="Littmann E."/>
            <person name="Kohout C."/>
            <person name="Pamer E.G."/>
        </authorList>
    </citation>
    <scope>NUCLEOTIDE SEQUENCE [LARGE SCALE GENOMIC DNA]</scope>
    <source>
        <strain evidence="9 10">DFI.1.165</strain>
    </source>
</reference>
<comment type="function">
    <text evidence="7">Pyrophosphatase that catalyzes the hydrolysis of nucleoside triphosphates to their monophosphate derivatives, with a high preference for the non-canonical purine nucleotides XTP (xanthosine triphosphate), dITP (deoxyinosine triphosphate) and ITP. Seems to function as a house-cleaning enzyme that removes non-canonical purine nucleotides from the nucleotide pool, thus preventing their incorporation into DNA/RNA and avoiding chromosomal lesions.</text>
</comment>
<comment type="subunit">
    <text evidence="7">Homodimer.</text>
</comment>